<evidence type="ECO:0008006" key="3">
    <source>
        <dbReference type="Google" id="ProtNLM"/>
    </source>
</evidence>
<sequence length="180" mass="20031">MPPGLVRRGWDRRLAARFPPNPYVQRLVRAARAMGIAFEPSPLPEQWMYHPGRRAILIWGPDLSHQSLSYLVVIMAHELGHALDFERRRCAAAMLGHGQVSGHELEMEQAACVEGFLLLKRLAIPVSLRQYLMMLEPPLAGRVQADLEARLCCLLDRWGPAFARAAATRSVPGVALPPVA</sequence>
<dbReference type="RefSeq" id="WP_324668507.1">
    <property type="nucleotide sequence ID" value="NZ_CP141614.1"/>
</dbReference>
<gene>
    <name evidence="1" type="ORF">VLY81_12385</name>
</gene>
<protein>
    <recommendedName>
        <fullName evidence="3">IrrE N-terminal-like domain-containing protein</fullName>
    </recommendedName>
</protein>
<proteinExistence type="predicted"/>
<evidence type="ECO:0000313" key="1">
    <source>
        <dbReference type="EMBL" id="WRP14204.1"/>
    </source>
</evidence>
<name>A0ABZ1BNF1_9FIRM</name>
<evidence type="ECO:0000313" key="2">
    <source>
        <dbReference type="Proteomes" id="UP001333102"/>
    </source>
</evidence>
<reference evidence="2" key="1">
    <citation type="submission" date="2023-12" db="EMBL/GenBank/DDBJ databases">
        <title>Novel isolates from deep terrestrial aquifers shed light on the physiology and ecology of the class Limnochordia.</title>
        <authorList>
            <person name="Karnachuk O.V."/>
            <person name="Lukina A.P."/>
            <person name="Avakyan M.R."/>
            <person name="Kadnikov V."/>
            <person name="Begmatov S."/>
            <person name="Beletsky A.V."/>
            <person name="Mardanov A.V."/>
            <person name="Ravin N.V."/>
        </authorList>
    </citation>
    <scope>NUCLEOTIDE SEQUENCE [LARGE SCALE GENOMIC DNA]</scope>
    <source>
        <strain evidence="2">LN</strain>
    </source>
</reference>
<dbReference type="Proteomes" id="UP001333102">
    <property type="component" value="Chromosome"/>
</dbReference>
<keyword evidence="2" id="KW-1185">Reference proteome</keyword>
<accession>A0ABZ1BNF1</accession>
<dbReference type="EMBL" id="CP141614">
    <property type="protein sequence ID" value="WRP14204.1"/>
    <property type="molecule type" value="Genomic_DNA"/>
</dbReference>
<organism evidence="1 2">
    <name type="scientific">Geochorda subterranea</name>
    <dbReference type="NCBI Taxonomy" id="3109564"/>
    <lineage>
        <taxon>Bacteria</taxon>
        <taxon>Bacillati</taxon>
        <taxon>Bacillota</taxon>
        <taxon>Limnochordia</taxon>
        <taxon>Limnochordales</taxon>
        <taxon>Geochordaceae</taxon>
        <taxon>Geochorda</taxon>
    </lineage>
</organism>